<organism evidence="2 3">
    <name type="scientific">Neodothiora populina</name>
    <dbReference type="NCBI Taxonomy" id="2781224"/>
    <lineage>
        <taxon>Eukaryota</taxon>
        <taxon>Fungi</taxon>
        <taxon>Dikarya</taxon>
        <taxon>Ascomycota</taxon>
        <taxon>Pezizomycotina</taxon>
        <taxon>Dothideomycetes</taxon>
        <taxon>Dothideomycetidae</taxon>
        <taxon>Dothideales</taxon>
        <taxon>Dothioraceae</taxon>
        <taxon>Neodothiora</taxon>
    </lineage>
</organism>
<dbReference type="PANTHER" id="PTHR11895:SF170">
    <property type="entry name" value="AMIDASE"/>
    <property type="match status" value="1"/>
</dbReference>
<proteinExistence type="predicted"/>
<dbReference type="Proteomes" id="UP001562354">
    <property type="component" value="Unassembled WGS sequence"/>
</dbReference>
<dbReference type="PANTHER" id="PTHR11895">
    <property type="entry name" value="TRANSAMIDASE"/>
    <property type="match status" value="1"/>
</dbReference>
<feature type="domain" description="Amidase" evidence="1">
    <location>
        <begin position="94"/>
        <end position="513"/>
    </location>
</feature>
<accession>A0ABR3PHI9</accession>
<gene>
    <name evidence="2" type="ORF">AAFC00_002369</name>
</gene>
<dbReference type="EMBL" id="JBFMKM010000007">
    <property type="protein sequence ID" value="KAL1305494.1"/>
    <property type="molecule type" value="Genomic_DNA"/>
</dbReference>
<evidence type="ECO:0000313" key="3">
    <source>
        <dbReference type="Proteomes" id="UP001562354"/>
    </source>
</evidence>
<evidence type="ECO:0000259" key="1">
    <source>
        <dbReference type="Pfam" id="PF01425"/>
    </source>
</evidence>
<dbReference type="Gene3D" id="3.90.1300.10">
    <property type="entry name" value="Amidase signature (AS) domain"/>
    <property type="match status" value="1"/>
</dbReference>
<evidence type="ECO:0000313" key="2">
    <source>
        <dbReference type="EMBL" id="KAL1305494.1"/>
    </source>
</evidence>
<dbReference type="SUPFAM" id="SSF75304">
    <property type="entry name" value="Amidase signature (AS) enzymes"/>
    <property type="match status" value="1"/>
</dbReference>
<sequence length="527" mass="56544">MSVLFTSISDTNTVSTNDVTNTFGELGFSVPKEHEQDYTTLLAALHDCAESVAALDDFHPPTDIERFPRVKVHRPTADENVLGHAWAHTFTIKDSMENNGLLSGKTACLKDCICVKGVPQLLGTSIIDPWIPEADATVVRWVLESGAEIVGTAHCENWCQSTSSFSSAQGIVDNPFGKGYSAGGSTSGAAALVGAGLVDIGIGADQGGSIRVPASLCGCVGLKPSHGLIPYTGIASNDTIDDHAGPLARTVFEVAQCLDAVSGYDGIDDRSLGAPKHGSTTFALDLKKQGKNGASGLRVGILKEAFELSLLDAGYKKMVLQAAEKFRDIGAIVEEVSIPLHPTGNAFWTIQQRVSCYLALMGLQHGRRQYHLTGLEDAKLPWTQDKFEKCFPTTQNIFLNGKYLVDKFPTLYAKGTNLCLKLRHEYEKALETYDVLITPTTPFVAPKHGSKTTPLATIAPTVGLTANTVQFDATGQPAMSIPIGFLPAADDAGVMLPVGMQIISGMWQDEKVLRAGHAWQEHFDWKA</sequence>
<dbReference type="InterPro" id="IPR036928">
    <property type="entry name" value="AS_sf"/>
</dbReference>
<comment type="caution">
    <text evidence="2">The sequence shown here is derived from an EMBL/GenBank/DDBJ whole genome shotgun (WGS) entry which is preliminary data.</text>
</comment>
<dbReference type="GeneID" id="95976071"/>
<dbReference type="RefSeq" id="XP_069201767.1">
    <property type="nucleotide sequence ID" value="XM_069341672.1"/>
</dbReference>
<dbReference type="InterPro" id="IPR000120">
    <property type="entry name" value="Amidase"/>
</dbReference>
<dbReference type="InterPro" id="IPR023631">
    <property type="entry name" value="Amidase_dom"/>
</dbReference>
<name>A0ABR3PHI9_9PEZI</name>
<reference evidence="2 3" key="1">
    <citation type="submission" date="2024-07" db="EMBL/GenBank/DDBJ databases">
        <title>Draft sequence of the Neodothiora populina.</title>
        <authorList>
            <person name="Drown D.D."/>
            <person name="Schuette U.S."/>
            <person name="Buechlein A.B."/>
            <person name="Rusch D.R."/>
            <person name="Winton L.W."/>
            <person name="Adams G.A."/>
        </authorList>
    </citation>
    <scope>NUCLEOTIDE SEQUENCE [LARGE SCALE GENOMIC DNA]</scope>
    <source>
        <strain evidence="2 3">CPC 39397</strain>
    </source>
</reference>
<dbReference type="Pfam" id="PF01425">
    <property type="entry name" value="Amidase"/>
    <property type="match status" value="1"/>
</dbReference>
<protein>
    <recommendedName>
        <fullName evidence="1">Amidase domain-containing protein</fullName>
    </recommendedName>
</protein>
<keyword evidence="3" id="KW-1185">Reference proteome</keyword>